<feature type="transmembrane region" description="Helical" evidence="2">
    <location>
        <begin position="356"/>
        <end position="374"/>
    </location>
</feature>
<dbReference type="Pfam" id="PF09335">
    <property type="entry name" value="VTT_dom"/>
    <property type="match status" value="1"/>
</dbReference>
<keyword evidence="6" id="KW-1185">Reference proteome</keyword>
<comment type="caution">
    <text evidence="5">The sequence shown here is derived from an EMBL/GenBank/DDBJ whole genome shotgun (WGS) entry which is preliminary data.</text>
</comment>
<evidence type="ECO:0000313" key="5">
    <source>
        <dbReference type="EMBL" id="CAJ1953621.1"/>
    </source>
</evidence>
<feature type="compositionally biased region" description="Polar residues" evidence="1">
    <location>
        <begin position="165"/>
        <end position="185"/>
    </location>
</feature>
<dbReference type="InterPro" id="IPR032816">
    <property type="entry name" value="VTT_dom"/>
</dbReference>
<organism evidence="5 6">
    <name type="scientific">Cylindrotheca closterium</name>
    <dbReference type="NCBI Taxonomy" id="2856"/>
    <lineage>
        <taxon>Eukaryota</taxon>
        <taxon>Sar</taxon>
        <taxon>Stramenopiles</taxon>
        <taxon>Ochrophyta</taxon>
        <taxon>Bacillariophyta</taxon>
        <taxon>Bacillariophyceae</taxon>
        <taxon>Bacillariophycidae</taxon>
        <taxon>Bacillariales</taxon>
        <taxon>Bacillariaceae</taxon>
        <taxon>Cylindrotheca</taxon>
    </lineage>
</organism>
<reference evidence="5" key="1">
    <citation type="submission" date="2023-08" db="EMBL/GenBank/DDBJ databases">
        <authorList>
            <person name="Audoor S."/>
            <person name="Bilcke G."/>
        </authorList>
    </citation>
    <scope>NUCLEOTIDE SEQUENCE</scope>
</reference>
<protein>
    <submittedName>
        <fullName evidence="5">Uncharacterized protein</fullName>
    </submittedName>
</protein>
<sequence>MGATAEPFVQRTLKDCNHQDVFHIQNSGTQRCIALKSHAEESGRTELRAIMETCDDVAKRQQWTQIAADFLVRSHFDSSKCLFPSKSSIVALVDCEDENWMDASWEKYSDKTIRNTDHEDDCWDEHHGKYLVLSECVANRQEQLWTSFSSDPSCPDTVIRDKSRAGNTTDSTNNTNIASTDNSTDSNSWFNPQAIEDHVNALGPWGIYYFGLVYVAIEIVCIPAVPLTITAGYLFGIWKGFAVVLISAGTAAALSFTIGRTLLRSYVLRKLEGYPKFKKLDKALGKEGFRVMFLIQISPFFPFAMGNYFYATTSINFWSFWFGTLLGISPGSFVYCYSGHVGQTLLSDASGMIYPWYVYILFLLVVIVILHLIATTANRIIEEMNEEEEEVDNEHLEKLTPVT</sequence>
<dbReference type="InterPro" id="IPR035992">
    <property type="entry name" value="Ricin_B-like_lectins"/>
</dbReference>
<dbReference type="InterPro" id="IPR000772">
    <property type="entry name" value="Ricin_B_lectin"/>
</dbReference>
<feature type="transmembrane region" description="Helical" evidence="2">
    <location>
        <begin position="207"/>
        <end position="235"/>
    </location>
</feature>
<evidence type="ECO:0000313" key="6">
    <source>
        <dbReference type="Proteomes" id="UP001295423"/>
    </source>
</evidence>
<dbReference type="PANTHER" id="PTHR46826">
    <property type="match status" value="1"/>
</dbReference>
<dbReference type="Proteomes" id="UP001295423">
    <property type="component" value="Unassembled WGS sequence"/>
</dbReference>
<dbReference type="PROSITE" id="PS50231">
    <property type="entry name" value="RICIN_B_LECTIN"/>
    <property type="match status" value="1"/>
</dbReference>
<feature type="transmembrane region" description="Helical" evidence="2">
    <location>
        <begin position="288"/>
        <end position="311"/>
    </location>
</feature>
<dbReference type="Pfam" id="PF00652">
    <property type="entry name" value="Ricin_B_lectin"/>
    <property type="match status" value="1"/>
</dbReference>
<keyword evidence="2" id="KW-1133">Transmembrane helix</keyword>
<dbReference type="Gene3D" id="2.80.10.50">
    <property type="match status" value="1"/>
</dbReference>
<evidence type="ECO:0000259" key="4">
    <source>
        <dbReference type="Pfam" id="PF09335"/>
    </source>
</evidence>
<evidence type="ECO:0000256" key="1">
    <source>
        <dbReference type="SAM" id="MobiDB-lite"/>
    </source>
</evidence>
<feature type="region of interest" description="Disordered" evidence="1">
    <location>
        <begin position="159"/>
        <end position="185"/>
    </location>
</feature>
<keyword evidence="2" id="KW-0472">Membrane</keyword>
<accession>A0AAD2FVR5</accession>
<feature type="domain" description="Ricin B lectin" evidence="3">
    <location>
        <begin position="22"/>
        <end position="145"/>
    </location>
</feature>
<name>A0AAD2FVR5_9STRA</name>
<proteinExistence type="predicted"/>
<dbReference type="AlphaFoldDB" id="A0AAD2FVR5"/>
<dbReference type="PANTHER" id="PTHR46826:SF1">
    <property type="entry name" value="TVP38_TMEM64 FAMILY MEMBRANE PROTEIN YDJX"/>
    <property type="match status" value="1"/>
</dbReference>
<keyword evidence="2" id="KW-0812">Transmembrane</keyword>
<feature type="transmembrane region" description="Helical" evidence="2">
    <location>
        <begin position="317"/>
        <end position="336"/>
    </location>
</feature>
<evidence type="ECO:0000256" key="2">
    <source>
        <dbReference type="SAM" id="Phobius"/>
    </source>
</evidence>
<evidence type="ECO:0000259" key="3">
    <source>
        <dbReference type="Pfam" id="PF00652"/>
    </source>
</evidence>
<dbReference type="InterPro" id="IPR053240">
    <property type="entry name" value="VTT_domain"/>
</dbReference>
<feature type="domain" description="VTT" evidence="4">
    <location>
        <begin position="222"/>
        <end position="340"/>
    </location>
</feature>
<feature type="transmembrane region" description="Helical" evidence="2">
    <location>
        <begin position="241"/>
        <end position="267"/>
    </location>
</feature>
<dbReference type="SUPFAM" id="SSF50370">
    <property type="entry name" value="Ricin B-like lectins"/>
    <property type="match status" value="1"/>
</dbReference>
<dbReference type="EMBL" id="CAKOGP040001836">
    <property type="protein sequence ID" value="CAJ1953621.1"/>
    <property type="molecule type" value="Genomic_DNA"/>
</dbReference>
<gene>
    <name evidence="5" type="ORF">CYCCA115_LOCUS14223</name>
</gene>